<evidence type="ECO:0000259" key="6">
    <source>
        <dbReference type="PROSITE" id="PS51935"/>
    </source>
</evidence>
<feature type="compositionally biased region" description="Low complexity" evidence="5">
    <location>
        <begin position="251"/>
        <end position="274"/>
    </location>
</feature>
<dbReference type="InterPro" id="IPR051202">
    <property type="entry name" value="Peptidase_C40"/>
</dbReference>
<dbReference type="InterPro" id="IPR038765">
    <property type="entry name" value="Papain-like_cys_pep_sf"/>
</dbReference>
<proteinExistence type="inferred from homology"/>
<organism evidence="7">
    <name type="scientific">uncultured organism</name>
    <dbReference type="NCBI Taxonomy" id="155900"/>
    <lineage>
        <taxon>unclassified sequences</taxon>
        <taxon>environmental samples</taxon>
    </lineage>
</organism>
<feature type="compositionally biased region" description="Basic and acidic residues" evidence="5">
    <location>
        <begin position="216"/>
        <end position="226"/>
    </location>
</feature>
<evidence type="ECO:0000256" key="1">
    <source>
        <dbReference type="ARBA" id="ARBA00007074"/>
    </source>
</evidence>
<feature type="compositionally biased region" description="Low complexity" evidence="5">
    <location>
        <begin position="285"/>
        <end position="311"/>
    </location>
</feature>
<evidence type="ECO:0000313" key="7">
    <source>
        <dbReference type="EMBL" id="AGF87237.1"/>
    </source>
</evidence>
<dbReference type="EMBL" id="KC157639">
    <property type="protein sequence ID" value="AGF87237.1"/>
    <property type="molecule type" value="Genomic_DNA"/>
</dbReference>
<dbReference type="GO" id="GO:0006508">
    <property type="term" value="P:proteolysis"/>
    <property type="evidence" value="ECO:0007669"/>
    <property type="project" value="UniProtKB-KW"/>
</dbReference>
<evidence type="ECO:0000256" key="2">
    <source>
        <dbReference type="ARBA" id="ARBA00022670"/>
    </source>
</evidence>
<dbReference type="InterPro" id="IPR000064">
    <property type="entry name" value="NLP_P60_dom"/>
</dbReference>
<evidence type="ECO:0000256" key="5">
    <source>
        <dbReference type="SAM" id="MobiDB-lite"/>
    </source>
</evidence>
<keyword evidence="3" id="KW-0378">Hydrolase</keyword>
<protein>
    <submittedName>
        <fullName evidence="7">NlpC/P60 family domain protein</fullName>
    </submittedName>
</protein>
<dbReference type="AlphaFoldDB" id="M1PKB6"/>
<dbReference type="SUPFAM" id="SSF54001">
    <property type="entry name" value="Cysteine proteinases"/>
    <property type="match status" value="1"/>
</dbReference>
<feature type="region of interest" description="Disordered" evidence="5">
    <location>
        <begin position="251"/>
        <end position="360"/>
    </location>
</feature>
<feature type="compositionally biased region" description="Polar residues" evidence="5">
    <location>
        <begin position="312"/>
        <end position="350"/>
    </location>
</feature>
<dbReference type="Gene3D" id="3.90.1720.10">
    <property type="entry name" value="endopeptidase domain like (from Nostoc punctiforme)"/>
    <property type="match status" value="1"/>
</dbReference>
<evidence type="ECO:0000256" key="3">
    <source>
        <dbReference type="ARBA" id="ARBA00022801"/>
    </source>
</evidence>
<dbReference type="PANTHER" id="PTHR47053:SF1">
    <property type="entry name" value="MUREIN DD-ENDOPEPTIDASE MEPH-RELATED"/>
    <property type="match status" value="1"/>
</dbReference>
<comment type="similarity">
    <text evidence="1">Belongs to the peptidase C40 family.</text>
</comment>
<accession>M1PKB6</accession>
<reference evidence="7" key="1">
    <citation type="journal article" date="2014" name="PLoS ONE">
        <title>New hydrocarbon degradation pathways in the microbial metagenome from brazilian petroleum reservoirs.</title>
        <authorList>
            <person name="Sierra-Garcia I.N."/>
            <person name="Correa Alvarez J."/>
            <person name="Pantaroto de Vasconcellos S."/>
            <person name="Pereira de Souza A."/>
            <person name="Dos Santos Neto E.V."/>
            <person name="de Oliveira V.M."/>
        </authorList>
    </citation>
    <scope>NUCLEOTIDE SEQUENCE</scope>
</reference>
<feature type="domain" description="NlpC/P60" evidence="6">
    <location>
        <begin position="83"/>
        <end position="208"/>
    </location>
</feature>
<keyword evidence="2" id="KW-0645">Protease</keyword>
<dbReference type="GO" id="GO:0008234">
    <property type="term" value="F:cysteine-type peptidase activity"/>
    <property type="evidence" value="ECO:0007669"/>
    <property type="project" value="UniProtKB-KW"/>
</dbReference>
<name>M1PKB6_9ZZZZ</name>
<dbReference type="PANTHER" id="PTHR47053">
    <property type="entry name" value="MUREIN DD-ENDOPEPTIDASE MEPH-RELATED"/>
    <property type="match status" value="1"/>
</dbReference>
<feature type="region of interest" description="Disordered" evidence="5">
    <location>
        <begin position="212"/>
        <end position="235"/>
    </location>
</feature>
<evidence type="ECO:0000256" key="4">
    <source>
        <dbReference type="ARBA" id="ARBA00022807"/>
    </source>
</evidence>
<dbReference type="PROSITE" id="PS51935">
    <property type="entry name" value="NLPC_P60"/>
    <property type="match status" value="1"/>
</dbReference>
<dbReference type="Pfam" id="PF00877">
    <property type="entry name" value="NLPC_P60"/>
    <property type="match status" value="1"/>
</dbReference>
<sequence>MPTPVSHCPWRPILLAMMLGLLSACTLTQQAVRSDSSRYALTRSDPSLVSDEDTDEAEDALDVFLTAPIYRSPDYTLRAEVKPSRMTRALETALSLQGTPYRMGGNDPDEGLDCSGFVKYSFSSIGIELPRTSREMYHATERVSRNELQPGDLLFFKTGRRSRSINHVAIYLGNGRFIHAPRSGRNVSIDTLERGYWRERFVAGGRIEGLNAEPLELSRQEEEKTAEPSSTEETAPLETAAAAGAPAMAASLAPKNPGAKTTPATAKATSRKPANATRNAKTNRTKTPVAKTRTPPATTRAASRSPASSPSGQAQGQTGKVANTAKNTPATKPQTQAKANSPVTTVSQPQPMGRVAQNDR</sequence>
<keyword evidence="4" id="KW-0788">Thiol protease</keyword>